<feature type="region of interest" description="Disordered" evidence="1">
    <location>
        <begin position="1"/>
        <end position="24"/>
    </location>
</feature>
<evidence type="ECO:0000313" key="3">
    <source>
        <dbReference type="EMBL" id="EHK39482.1"/>
    </source>
</evidence>
<dbReference type="eggNOG" id="ENOG502QW3V">
    <property type="taxonomic scope" value="Eukaryota"/>
</dbReference>
<keyword evidence="4" id="KW-1185">Reference proteome</keyword>
<reference evidence="3 4" key="1">
    <citation type="journal article" date="2011" name="Genome Biol.">
        <title>Comparative genome sequence analysis underscores mycoparasitism as the ancestral life style of Trichoderma.</title>
        <authorList>
            <person name="Kubicek C.P."/>
            <person name="Herrera-Estrella A."/>
            <person name="Seidl-Seiboth V."/>
            <person name="Martinez D.A."/>
            <person name="Druzhinina I.S."/>
            <person name="Thon M."/>
            <person name="Zeilinger S."/>
            <person name="Casas-Flores S."/>
            <person name="Horwitz B.A."/>
            <person name="Mukherjee P.K."/>
            <person name="Mukherjee M."/>
            <person name="Kredics L."/>
            <person name="Alcaraz L.D."/>
            <person name="Aerts A."/>
            <person name="Antal Z."/>
            <person name="Atanasova L."/>
            <person name="Cervantes-Badillo M.G."/>
            <person name="Challacombe J."/>
            <person name="Chertkov O."/>
            <person name="McCluskey K."/>
            <person name="Coulpier F."/>
            <person name="Deshpande N."/>
            <person name="von Doehren H."/>
            <person name="Ebbole D.J."/>
            <person name="Esquivel-Naranjo E.U."/>
            <person name="Fekete E."/>
            <person name="Flipphi M."/>
            <person name="Glaser F."/>
            <person name="Gomez-Rodriguez E.Y."/>
            <person name="Gruber S."/>
            <person name="Han C."/>
            <person name="Henrissat B."/>
            <person name="Hermosa R."/>
            <person name="Hernandez-Onate M."/>
            <person name="Karaffa L."/>
            <person name="Kosti I."/>
            <person name="Le Crom S."/>
            <person name="Lindquist E."/>
            <person name="Lucas S."/>
            <person name="Luebeck M."/>
            <person name="Luebeck P.S."/>
            <person name="Margeot A."/>
            <person name="Metz B."/>
            <person name="Misra M."/>
            <person name="Nevalainen H."/>
            <person name="Omann M."/>
            <person name="Packer N."/>
            <person name="Perrone G."/>
            <person name="Uresti-Rivera E.E."/>
            <person name="Salamov A."/>
            <person name="Schmoll M."/>
            <person name="Seiboth B."/>
            <person name="Shapiro H."/>
            <person name="Sukno S."/>
            <person name="Tamayo-Ramos J.A."/>
            <person name="Tisch D."/>
            <person name="Wiest A."/>
            <person name="Wilkinson H.H."/>
            <person name="Zhang M."/>
            <person name="Coutinho P.M."/>
            <person name="Kenerley C.M."/>
            <person name="Monte E."/>
            <person name="Baker S.E."/>
            <person name="Grigoriev I.V."/>
        </authorList>
    </citation>
    <scope>NUCLEOTIDE SEQUENCE [LARGE SCALE GENOMIC DNA]</scope>
    <source>
        <strain evidence="4">ATCC 20476 / IMI 206040</strain>
    </source>
</reference>
<feature type="compositionally biased region" description="Basic and acidic residues" evidence="1">
    <location>
        <begin position="893"/>
        <end position="908"/>
    </location>
</feature>
<accession>G9PCA8</accession>
<feature type="region of interest" description="Disordered" evidence="1">
    <location>
        <begin position="219"/>
        <end position="261"/>
    </location>
</feature>
<feature type="compositionally biased region" description="Basic and acidic residues" evidence="1">
    <location>
        <begin position="840"/>
        <end position="850"/>
    </location>
</feature>
<feature type="compositionally biased region" description="Basic and acidic residues" evidence="1">
    <location>
        <begin position="1"/>
        <end position="22"/>
    </location>
</feature>
<feature type="region of interest" description="Disordered" evidence="1">
    <location>
        <begin position="95"/>
        <end position="116"/>
    </location>
</feature>
<dbReference type="EMBL" id="ABDG02000029">
    <property type="protein sequence ID" value="EHK39482.1"/>
    <property type="molecule type" value="Genomic_DNA"/>
</dbReference>
<feature type="compositionally biased region" description="Low complexity" evidence="1">
    <location>
        <begin position="982"/>
        <end position="994"/>
    </location>
</feature>
<feature type="compositionally biased region" description="Basic and acidic residues" evidence="1">
    <location>
        <begin position="565"/>
        <end position="609"/>
    </location>
</feature>
<feature type="compositionally biased region" description="Low complexity" evidence="1">
    <location>
        <begin position="395"/>
        <end position="411"/>
    </location>
</feature>
<name>G9PCA8_HYPAI</name>
<evidence type="ECO:0000259" key="2">
    <source>
        <dbReference type="Pfam" id="PF12868"/>
    </source>
</evidence>
<feature type="compositionally biased region" description="Pro residues" evidence="1">
    <location>
        <begin position="728"/>
        <end position="750"/>
    </location>
</feature>
<feature type="compositionally biased region" description="Pro residues" evidence="1">
    <location>
        <begin position="701"/>
        <end position="719"/>
    </location>
</feature>
<evidence type="ECO:0000256" key="1">
    <source>
        <dbReference type="SAM" id="MobiDB-lite"/>
    </source>
</evidence>
<feature type="compositionally biased region" description="Basic residues" evidence="1">
    <location>
        <begin position="385"/>
        <end position="394"/>
    </location>
</feature>
<feature type="compositionally biased region" description="Basic and acidic residues" evidence="1">
    <location>
        <begin position="219"/>
        <end position="232"/>
    </location>
</feature>
<feature type="region of interest" description="Disordered" evidence="1">
    <location>
        <begin position="352"/>
        <end position="931"/>
    </location>
</feature>
<evidence type="ECO:0000313" key="4">
    <source>
        <dbReference type="Proteomes" id="UP000005426"/>
    </source>
</evidence>
<comment type="caution">
    <text evidence="3">The sequence shown here is derived from an EMBL/GenBank/DDBJ whole genome shotgun (WGS) entry which is preliminary data.</text>
</comment>
<feature type="region of interest" description="Disordered" evidence="1">
    <location>
        <begin position="982"/>
        <end position="1036"/>
    </location>
</feature>
<feature type="compositionally biased region" description="Basic and acidic residues" evidence="1">
    <location>
        <begin position="459"/>
        <end position="475"/>
    </location>
</feature>
<dbReference type="OMA" id="DRFDSQG"/>
<feature type="compositionally biased region" description="Pro residues" evidence="1">
    <location>
        <begin position="655"/>
        <end position="667"/>
    </location>
</feature>
<feature type="compositionally biased region" description="Acidic residues" evidence="1">
    <location>
        <begin position="829"/>
        <end position="839"/>
    </location>
</feature>
<dbReference type="STRING" id="452589.G9PCA8"/>
<proteinExistence type="predicted"/>
<sequence>MADYRTTKVYRERNDSDDDHFQKSTTVTRYKVNQPKVERYDRVEKVYEMDDERRSRYSGERDFVEYERRERAYVPDRPRSAVDVDADRGRTAYYERDVERRETDRDWDRRPRHHEEDVRVEKRVEERFDDGHGHEVDRYRKETEYYHDPNHASSPVVVRQRAPDQKIIVQEAPPQQIVIPRQEPNIIVLRERDGDRELARPAPYDEEYYYRRERREVGPYKGDRRPRRGDDYHSDDDDYYYSRRTTRRERSQSADHHHKRHLAEGALAGAGITALLSSRPNEYGEVAEGRGKKVLAGAALGAIGTEAIRRAHSAYEDHWGDGNESPDRHSALKKGLGIAAVALAAAGAVKYHQASKAEKDERRRGRSRNRGYYTSDEEYYSDRSRSRRPSRKRSLSTLAKAAIGTAATAGLVKHFRDKSKSRSKSRHSRPGSRSRSKSTLRRGAELAAGAAAVGVAGKMWKDHHDKKKERERGESTSRGYSDEDREYDGHNSHSLIEYGHDPLPPDPRSPTGQGYESEAEERRRNRRRRRERDPSSSSESNEERKRSRSRLRDSAAAGAAAAGIKEYKDRKERERKEEARREEKREERKEDRKERRSKERRSREREEQAQRYPKVPSNGAYFEDPNRPHSPPNASGGAYFGAPYPVTPGASIPGNIPPPAPQPPTTNVPPREHSYTPYTDPSVPEPREYHPYVPQDYHGYAPPPPPAGPPPPSGPPPPGNSSGVPGYARPPGPPPSGPVPPPGPPPPGPPAGGSFPQDYVSDLSKNKNPPEQKGGPSEEAVKPLKQLPPPRIEIPPLGFPLGRRKSVSFGPLSPTSTVTMKRHKKDHELESESDSSESEDGSRGKRRENQFNRSSRHRRQSSDTTHDRSPNRDHESRRRRRHHSDSDEEIEDLPDRFDSHGRPLDGGRHGRSRLTTRSGSFHRSAEKPGGLNIHGAWQLMASDPEQIQKIVGGVTGALSGRRSWVSVVGDVLGGGLGGDLLGQLGPLAGALQAGGASGAGGDGEGRRRGGGGDSDDGDGRHKRRDDDDDGRHKRRR</sequence>
<organism evidence="3 4">
    <name type="scientific">Hypocrea atroviridis (strain ATCC 20476 / IMI 206040)</name>
    <name type="common">Trichoderma atroviride</name>
    <dbReference type="NCBI Taxonomy" id="452589"/>
    <lineage>
        <taxon>Eukaryota</taxon>
        <taxon>Fungi</taxon>
        <taxon>Dikarya</taxon>
        <taxon>Ascomycota</taxon>
        <taxon>Pezizomycotina</taxon>
        <taxon>Sordariomycetes</taxon>
        <taxon>Hypocreomycetidae</taxon>
        <taxon>Hypocreales</taxon>
        <taxon>Hypocreaceae</taxon>
        <taxon>Trichoderma</taxon>
    </lineage>
</organism>
<dbReference type="Pfam" id="PF12868">
    <property type="entry name" value="DUF3824"/>
    <property type="match status" value="1"/>
</dbReference>
<protein>
    <recommendedName>
        <fullName evidence="2">DUF3824 domain-containing protein</fullName>
    </recommendedName>
</protein>
<feature type="domain" description="DUF3824" evidence="2">
    <location>
        <begin position="435"/>
        <end position="511"/>
    </location>
</feature>
<feature type="compositionally biased region" description="Basic and acidic residues" evidence="1">
    <location>
        <begin position="541"/>
        <end position="553"/>
    </location>
</feature>
<dbReference type="PANTHER" id="PTHR35487">
    <property type="entry name" value="DUF3824 DOMAIN-CONTAINING PROTEIN"/>
    <property type="match status" value="1"/>
</dbReference>
<dbReference type="Proteomes" id="UP000005426">
    <property type="component" value="Unassembled WGS sequence"/>
</dbReference>
<dbReference type="PANTHER" id="PTHR35487:SF1">
    <property type="entry name" value="DUF3824 DOMAIN-CONTAINING PROTEIN"/>
    <property type="match status" value="1"/>
</dbReference>
<dbReference type="HOGENOM" id="CLU_005167_0_0_1"/>
<gene>
    <name evidence="3" type="ORF">TRIATDRAFT_323039</name>
</gene>
<dbReference type="InterPro" id="IPR024436">
    <property type="entry name" value="DUF3824"/>
</dbReference>
<dbReference type="AlphaFoldDB" id="G9PCA8"/>
<feature type="compositionally biased region" description="Basic and acidic residues" evidence="1">
    <location>
        <begin position="860"/>
        <end position="876"/>
    </location>
</feature>
<feature type="compositionally biased region" description="Basic residues" evidence="1">
    <location>
        <begin position="413"/>
        <end position="440"/>
    </location>
</feature>
<dbReference type="OrthoDB" id="3561737at2759"/>
<feature type="compositionally biased region" description="Low complexity" evidence="1">
    <location>
        <begin position="445"/>
        <end position="457"/>
    </location>
</feature>